<dbReference type="AlphaFoldDB" id="A0A4Q7EHV1"/>
<evidence type="ECO:0000313" key="7">
    <source>
        <dbReference type="EMBL" id="RZM82955.1"/>
    </source>
</evidence>
<keyword evidence="2" id="KW-0645">Protease</keyword>
<dbReference type="EMBL" id="QVFV01000001">
    <property type="protein sequence ID" value="RZM82955.1"/>
    <property type="molecule type" value="Genomic_DNA"/>
</dbReference>
<keyword evidence="4" id="KW-0720">Serine protease</keyword>
<dbReference type="Gene3D" id="2.60.120.380">
    <property type="match status" value="1"/>
</dbReference>
<dbReference type="GO" id="GO:0004252">
    <property type="term" value="F:serine-type endopeptidase activity"/>
    <property type="evidence" value="ECO:0007669"/>
    <property type="project" value="InterPro"/>
</dbReference>
<evidence type="ECO:0000313" key="8">
    <source>
        <dbReference type="Proteomes" id="UP000292459"/>
    </source>
</evidence>
<evidence type="ECO:0000256" key="1">
    <source>
        <dbReference type="ARBA" id="ARBA00011073"/>
    </source>
</evidence>
<name>A0A4Q7EHV1_9CYAN</name>
<evidence type="ECO:0000256" key="5">
    <source>
        <dbReference type="PROSITE-ProRule" id="PRU01240"/>
    </source>
</evidence>
<dbReference type="PROSITE" id="PS51892">
    <property type="entry name" value="SUBTILASE"/>
    <property type="match status" value="1"/>
</dbReference>
<evidence type="ECO:0000256" key="2">
    <source>
        <dbReference type="ARBA" id="ARBA00022670"/>
    </source>
</evidence>
<dbReference type="SUPFAM" id="SSF49785">
    <property type="entry name" value="Galactose-binding domain-like"/>
    <property type="match status" value="1"/>
</dbReference>
<comment type="caution">
    <text evidence="5">Lacks conserved residue(s) required for the propagation of feature annotation.</text>
</comment>
<gene>
    <name evidence="7" type="ORF">DYY88_07090</name>
</gene>
<dbReference type="Gene3D" id="3.40.50.200">
    <property type="entry name" value="Peptidase S8/S53 domain"/>
    <property type="match status" value="1"/>
</dbReference>
<dbReference type="PANTHER" id="PTHR43806">
    <property type="entry name" value="PEPTIDASE S8"/>
    <property type="match status" value="1"/>
</dbReference>
<protein>
    <submittedName>
        <fullName evidence="7">Peptidase S8 and S53 subtilisin kexin sedolisin</fullName>
    </submittedName>
</protein>
<evidence type="ECO:0000256" key="3">
    <source>
        <dbReference type="ARBA" id="ARBA00022801"/>
    </source>
</evidence>
<dbReference type="InterPro" id="IPR036852">
    <property type="entry name" value="Peptidase_S8/S53_dom_sf"/>
</dbReference>
<dbReference type="InterPro" id="IPR008979">
    <property type="entry name" value="Galactose-bd-like_sf"/>
</dbReference>
<dbReference type="RefSeq" id="WP_130199341.1">
    <property type="nucleotide sequence ID" value="NZ_QVFV01000001.1"/>
</dbReference>
<dbReference type="Proteomes" id="UP000292459">
    <property type="component" value="Unassembled WGS sequence"/>
</dbReference>
<dbReference type="InterPro" id="IPR000209">
    <property type="entry name" value="Peptidase_S8/S53_dom"/>
</dbReference>
<dbReference type="InterPro" id="IPR023828">
    <property type="entry name" value="Peptidase_S8_Ser-AS"/>
</dbReference>
<keyword evidence="3" id="KW-0378">Hydrolase</keyword>
<dbReference type="GO" id="GO:0006508">
    <property type="term" value="P:proteolysis"/>
    <property type="evidence" value="ECO:0007669"/>
    <property type="project" value="UniProtKB-KW"/>
</dbReference>
<comment type="similarity">
    <text evidence="1 5">Belongs to the peptidase S8 family.</text>
</comment>
<dbReference type="SUPFAM" id="SSF52743">
    <property type="entry name" value="Subtilisin-like"/>
    <property type="match status" value="1"/>
</dbReference>
<dbReference type="Pfam" id="PF00082">
    <property type="entry name" value="Peptidase_S8"/>
    <property type="match status" value="1"/>
</dbReference>
<dbReference type="PROSITE" id="PS00138">
    <property type="entry name" value="SUBTILASE_SER"/>
    <property type="match status" value="1"/>
</dbReference>
<comment type="caution">
    <text evidence="7">The sequence shown here is derived from an EMBL/GenBank/DDBJ whole genome shotgun (WGS) entry which is preliminary data.</text>
</comment>
<proteinExistence type="inferred from homology"/>
<sequence>MNALKLARVMRDWRSRCLLTLGAVGVGMPVWALSTSVGTGGIDALRLHGAPYFLTGDKIAIGQVEIGRPSQFGLDKVAGPDLPVKVGRVFFLDQQPNPNQYVDGHAANVASVMVSQDKTLTGVAPNAVLYAAAIGPIRGRSGQPEECFASQQVALSNGGDVRAINFSFGESLSRDPRPDAVLDGNALLTQCIDWSQRLHDVLYVIAGNQGGGGIPIPTDNFNGINVAYSREVDGVFSKVDFANLGSEPDFQPRRSPAPESNVGDRRSINLVAPGSQITVINPDGNSRTVSGTSFAAPHVTATIALLQEWSDRQIRLPEVGWTLDAREPMVMKAVLLNSADKLADSGDGRLLGMTRTLLDEGNRTWLESDAYRDPARPLHAELGTGHLNAARALQQLQGGEWSGAQQVPAIGWSFDSAESPLPPDLPRTQQANLQRDYVFAEPLAGGSYLSATLAWERLVVLNDANNNGLYDLQESFTDRGINNLDLYLMRAEDEDVADSVWSSVSRVDSVEHIFTQIPATGTYKLRVVYRQQVPDELAQDYALAWWAVPASQVD</sequence>
<feature type="domain" description="Peptidase S8/S53" evidence="6">
    <location>
        <begin position="95"/>
        <end position="352"/>
    </location>
</feature>
<dbReference type="PANTHER" id="PTHR43806:SF11">
    <property type="entry name" value="CEREVISIN-RELATED"/>
    <property type="match status" value="1"/>
</dbReference>
<keyword evidence="8" id="KW-1185">Reference proteome</keyword>
<organism evidence="7 8">
    <name type="scientific">Leptolyngbya iicbica LK</name>
    <dbReference type="NCBI Taxonomy" id="2294035"/>
    <lineage>
        <taxon>Bacteria</taxon>
        <taxon>Bacillati</taxon>
        <taxon>Cyanobacteriota</taxon>
        <taxon>Cyanophyceae</taxon>
        <taxon>Leptolyngbyales</taxon>
        <taxon>Leptolyngbyaceae</taxon>
        <taxon>Leptolyngbya group</taxon>
        <taxon>Leptolyngbya</taxon>
        <taxon>Leptolyngbya iicbica</taxon>
    </lineage>
</organism>
<evidence type="ECO:0000259" key="6">
    <source>
        <dbReference type="Pfam" id="PF00082"/>
    </source>
</evidence>
<evidence type="ECO:0000256" key="4">
    <source>
        <dbReference type="ARBA" id="ARBA00022825"/>
    </source>
</evidence>
<dbReference type="InterPro" id="IPR050131">
    <property type="entry name" value="Peptidase_S8_subtilisin-like"/>
</dbReference>
<accession>A0A4Q7EHV1</accession>
<reference evidence="7 8" key="1">
    <citation type="submission" date="2018-11" db="EMBL/GenBank/DDBJ databases">
        <title>Whole genome sequencing of an environmental sample.</title>
        <authorList>
            <person name="Sarangi A.N."/>
            <person name="Singh D."/>
            <person name="Tripathy S."/>
        </authorList>
    </citation>
    <scope>NUCLEOTIDE SEQUENCE [LARGE SCALE GENOMIC DNA]</scope>
    <source>
        <strain evidence="7 8">Lakshadweep</strain>
    </source>
</reference>
<dbReference type="OrthoDB" id="9798386at2"/>